<evidence type="ECO:0000313" key="1">
    <source>
        <dbReference type="EMBL" id="RRT38515.1"/>
    </source>
</evidence>
<reference evidence="1 2" key="1">
    <citation type="journal article" date="2014" name="Agronomy (Basel)">
        <title>A Draft Genome Sequence for Ensete ventricosum, the Drought-Tolerant Tree Against Hunger.</title>
        <authorList>
            <person name="Harrison J."/>
            <person name="Moore K.A."/>
            <person name="Paszkiewicz K."/>
            <person name="Jones T."/>
            <person name="Grant M."/>
            <person name="Ambacheew D."/>
            <person name="Muzemil S."/>
            <person name="Studholme D.J."/>
        </authorList>
    </citation>
    <scope>NUCLEOTIDE SEQUENCE [LARGE SCALE GENOMIC DNA]</scope>
</reference>
<gene>
    <name evidence="1" type="ORF">B296_00057489</name>
</gene>
<dbReference type="AlphaFoldDB" id="A0A444DT97"/>
<name>A0A444DT97_ENSVE</name>
<accession>A0A444DT97</accession>
<dbReference type="EMBL" id="AMZH03021129">
    <property type="protein sequence ID" value="RRT38515.1"/>
    <property type="molecule type" value="Genomic_DNA"/>
</dbReference>
<proteinExistence type="predicted"/>
<organism evidence="1 2">
    <name type="scientific">Ensete ventricosum</name>
    <name type="common">Abyssinian banana</name>
    <name type="synonym">Musa ensete</name>
    <dbReference type="NCBI Taxonomy" id="4639"/>
    <lineage>
        <taxon>Eukaryota</taxon>
        <taxon>Viridiplantae</taxon>
        <taxon>Streptophyta</taxon>
        <taxon>Embryophyta</taxon>
        <taxon>Tracheophyta</taxon>
        <taxon>Spermatophyta</taxon>
        <taxon>Magnoliopsida</taxon>
        <taxon>Liliopsida</taxon>
        <taxon>Zingiberales</taxon>
        <taxon>Musaceae</taxon>
        <taxon>Ensete</taxon>
    </lineage>
</organism>
<feature type="non-terminal residue" evidence="1">
    <location>
        <position position="1"/>
    </location>
</feature>
<sequence>EQGLQLSAARASVKSVNGGVTAREITLPRKLPNSTMRENGTVLHKNKEAFLRYELLTDLQNQLTSVLLKQKHAMNSKNSYPSCLVEQMPENATTSQSSDKGSRDACCQIIPGDAFLNQGVVNIHVTELSKTTILSEIKSGQKRKQNPIIVTPAWSYSEASSGMFLSF</sequence>
<evidence type="ECO:0000313" key="2">
    <source>
        <dbReference type="Proteomes" id="UP000287651"/>
    </source>
</evidence>
<protein>
    <submittedName>
        <fullName evidence="1">Uncharacterized protein</fullName>
    </submittedName>
</protein>
<comment type="caution">
    <text evidence="1">The sequence shown here is derived from an EMBL/GenBank/DDBJ whole genome shotgun (WGS) entry which is preliminary data.</text>
</comment>
<dbReference type="Proteomes" id="UP000287651">
    <property type="component" value="Unassembled WGS sequence"/>
</dbReference>